<feature type="domain" description="Ammonium transporter AmtB-like" evidence="13">
    <location>
        <begin position="9"/>
        <end position="412"/>
    </location>
</feature>
<evidence type="ECO:0000313" key="14">
    <source>
        <dbReference type="EMBL" id="GGK89607.1"/>
    </source>
</evidence>
<dbReference type="PROSITE" id="PS01219">
    <property type="entry name" value="AMMONIUM_TRANSP"/>
    <property type="match status" value="1"/>
</dbReference>
<feature type="transmembrane region" description="Helical" evidence="12">
    <location>
        <begin position="173"/>
        <end position="192"/>
    </location>
</feature>
<dbReference type="GO" id="GO:0005886">
    <property type="term" value="C:plasma membrane"/>
    <property type="evidence" value="ECO:0007669"/>
    <property type="project" value="UniProtKB-SubCell"/>
</dbReference>
<evidence type="ECO:0000256" key="8">
    <source>
        <dbReference type="ARBA" id="ARBA00023136"/>
    </source>
</evidence>
<accession>A0A8J3BZN4</accession>
<dbReference type="AlphaFoldDB" id="A0A8J3BZN4"/>
<evidence type="ECO:0000256" key="7">
    <source>
        <dbReference type="ARBA" id="ARBA00022989"/>
    </source>
</evidence>
<feature type="transmembrane region" description="Helical" evidence="12">
    <location>
        <begin position="132"/>
        <end position="153"/>
    </location>
</feature>
<reference evidence="14" key="1">
    <citation type="journal article" date="2014" name="Int. J. Syst. Evol. Microbiol.">
        <title>Complete genome sequence of Corynebacterium casei LMG S-19264T (=DSM 44701T), isolated from a smear-ripened cheese.</title>
        <authorList>
            <consortium name="US DOE Joint Genome Institute (JGI-PGF)"/>
            <person name="Walter F."/>
            <person name="Albersmeier A."/>
            <person name="Kalinowski J."/>
            <person name="Ruckert C."/>
        </authorList>
    </citation>
    <scope>NUCLEOTIDE SEQUENCE</scope>
    <source>
        <strain evidence="14">CGMCC 4.7299</strain>
    </source>
</reference>
<dbReference type="Gene3D" id="1.10.3430.10">
    <property type="entry name" value="Ammonium transporter AmtB like domains"/>
    <property type="match status" value="1"/>
</dbReference>
<feature type="transmembrane region" description="Helical" evidence="12">
    <location>
        <begin position="292"/>
        <end position="309"/>
    </location>
</feature>
<dbReference type="GO" id="GO:0008519">
    <property type="term" value="F:ammonium channel activity"/>
    <property type="evidence" value="ECO:0007669"/>
    <property type="project" value="InterPro"/>
</dbReference>
<comment type="subunit">
    <text evidence="3">Homotrimer.</text>
</comment>
<dbReference type="Pfam" id="PF00909">
    <property type="entry name" value="Ammonium_transp"/>
    <property type="match status" value="1"/>
</dbReference>
<feature type="transmembrane region" description="Helical" evidence="12">
    <location>
        <begin position="100"/>
        <end position="120"/>
    </location>
</feature>
<dbReference type="InterPro" id="IPR018047">
    <property type="entry name" value="Ammonium_transpt_CS"/>
</dbReference>
<comment type="function">
    <text evidence="11">Involved in the uptake of ammonium/ammonia (NH(4)(+)/NH(3)).</text>
</comment>
<proteinExistence type="inferred from homology"/>
<keyword evidence="7 12" id="KW-1133">Transmembrane helix</keyword>
<organism evidence="14 15">
    <name type="scientific">Mangrovihabitans endophyticus</name>
    <dbReference type="NCBI Taxonomy" id="1751298"/>
    <lineage>
        <taxon>Bacteria</taxon>
        <taxon>Bacillati</taxon>
        <taxon>Actinomycetota</taxon>
        <taxon>Actinomycetes</taxon>
        <taxon>Micromonosporales</taxon>
        <taxon>Micromonosporaceae</taxon>
        <taxon>Mangrovihabitans</taxon>
    </lineage>
</organism>
<keyword evidence="9 12" id="KW-0924">Ammonia transport</keyword>
<dbReference type="PANTHER" id="PTHR43029">
    <property type="entry name" value="AMMONIUM TRANSPORTER MEP2"/>
    <property type="match status" value="1"/>
</dbReference>
<dbReference type="RefSeq" id="WP_189079285.1">
    <property type="nucleotide sequence ID" value="NZ_BMMX01000008.1"/>
</dbReference>
<dbReference type="InterPro" id="IPR001905">
    <property type="entry name" value="Ammonium_transpt"/>
</dbReference>
<gene>
    <name evidence="14" type="primary">amtB</name>
    <name evidence="14" type="ORF">GCM10012284_24430</name>
</gene>
<reference evidence="14" key="2">
    <citation type="submission" date="2020-09" db="EMBL/GenBank/DDBJ databases">
        <authorList>
            <person name="Sun Q."/>
            <person name="Zhou Y."/>
        </authorList>
    </citation>
    <scope>NUCLEOTIDE SEQUENCE</scope>
    <source>
        <strain evidence="14">CGMCC 4.7299</strain>
    </source>
</reference>
<feature type="transmembrane region" description="Helical" evidence="12">
    <location>
        <begin position="44"/>
        <end position="65"/>
    </location>
</feature>
<comment type="caution">
    <text evidence="14">The sequence shown here is derived from an EMBL/GenBank/DDBJ whole genome shotgun (WGS) entry which is preliminary data.</text>
</comment>
<evidence type="ECO:0000256" key="1">
    <source>
        <dbReference type="ARBA" id="ARBA00004651"/>
    </source>
</evidence>
<evidence type="ECO:0000256" key="10">
    <source>
        <dbReference type="ARBA" id="ARBA00050025"/>
    </source>
</evidence>
<feature type="transmembrane region" description="Helical" evidence="12">
    <location>
        <begin position="264"/>
        <end position="286"/>
    </location>
</feature>
<evidence type="ECO:0000256" key="9">
    <source>
        <dbReference type="ARBA" id="ARBA00023177"/>
    </source>
</evidence>
<evidence type="ECO:0000256" key="2">
    <source>
        <dbReference type="ARBA" id="ARBA00005887"/>
    </source>
</evidence>
<name>A0A8J3BZN4_9ACTN</name>
<dbReference type="SUPFAM" id="SSF111352">
    <property type="entry name" value="Ammonium transporter"/>
    <property type="match status" value="1"/>
</dbReference>
<sequence length="449" mass="46543">MEIDTGNTAWLLLSSALVLLMTPGLALFYGGLNRSKGTLNMMMMSFSCIGLISVLWVLYGFTVAFGTAGSDGMNHILGSFTQYWGTGTSWLPEIWGETGIPTYVFMVFQMMFAIITVALISGALSDRLKFGGWVLFAFGWFTLVYVPVAHWVWGGGWIGANLGALDFAGGTAVHINAGAAALAVALVLGKRVGWPRESMRPHNVPFVALGAGLLWFGWFGFNAGSELTVDGVTAAAFVNTQVATAAALMGWCIVEWIRDGKPTLVGASSGAVAGLVAITPACGFIAPLPAAVLGIIAGAVCALAVGLKYKLGYDDSLDVVGVHFVGGWIGSLGIGFFATTQINSLAENESLFYGGGLTQLWKQFVGSAAVTIYSFAIAAILALILKAVKVFRVSEEAEIGGIDIADHGETAYEFTPAGGGGGGGAFAMAGLGKAVDAEGKADVSQKVAG</sequence>
<keyword evidence="8 12" id="KW-0472">Membrane</keyword>
<dbReference type="Proteomes" id="UP000656042">
    <property type="component" value="Unassembled WGS sequence"/>
</dbReference>
<evidence type="ECO:0000313" key="15">
    <source>
        <dbReference type="Proteomes" id="UP000656042"/>
    </source>
</evidence>
<dbReference type="EMBL" id="BMMX01000008">
    <property type="protein sequence ID" value="GGK89607.1"/>
    <property type="molecule type" value="Genomic_DNA"/>
</dbReference>
<dbReference type="PANTHER" id="PTHR43029:SF10">
    <property type="entry name" value="AMMONIUM TRANSPORTER MEP2"/>
    <property type="match status" value="1"/>
</dbReference>
<evidence type="ECO:0000256" key="4">
    <source>
        <dbReference type="ARBA" id="ARBA00022448"/>
    </source>
</evidence>
<comment type="similarity">
    <text evidence="2 12">Belongs to the ammonia transporter channel (TC 1.A.11.2) family.</text>
</comment>
<dbReference type="InterPro" id="IPR024041">
    <property type="entry name" value="NH4_transpt_AmtB-like_dom"/>
</dbReference>
<keyword evidence="6 12" id="KW-0812">Transmembrane</keyword>
<keyword evidence="15" id="KW-1185">Reference proteome</keyword>
<feature type="transmembrane region" description="Helical" evidence="12">
    <location>
        <begin position="12"/>
        <end position="32"/>
    </location>
</feature>
<dbReference type="FunFam" id="1.10.3430.10:FF:000007">
    <property type="entry name" value="Ammonium transporter"/>
    <property type="match status" value="1"/>
</dbReference>
<comment type="subcellular location">
    <subcellularLocation>
        <location evidence="1 12">Cell membrane</location>
        <topology evidence="1 12">Multi-pass membrane protein</topology>
    </subcellularLocation>
</comment>
<keyword evidence="4 12" id="KW-0813">Transport</keyword>
<evidence type="ECO:0000256" key="6">
    <source>
        <dbReference type="ARBA" id="ARBA00022692"/>
    </source>
</evidence>
<feature type="transmembrane region" description="Helical" evidence="12">
    <location>
        <begin position="321"/>
        <end position="344"/>
    </location>
</feature>
<feature type="transmembrane region" description="Helical" evidence="12">
    <location>
        <begin position="233"/>
        <end position="257"/>
    </location>
</feature>
<dbReference type="InterPro" id="IPR029020">
    <property type="entry name" value="Ammonium/urea_transptr"/>
</dbReference>
<evidence type="ECO:0000256" key="11">
    <source>
        <dbReference type="ARBA" id="ARBA00054862"/>
    </source>
</evidence>
<protein>
    <recommendedName>
        <fullName evidence="10 12">Ammonium transporter</fullName>
    </recommendedName>
</protein>
<evidence type="ECO:0000259" key="13">
    <source>
        <dbReference type="Pfam" id="PF00909"/>
    </source>
</evidence>
<dbReference type="NCBIfam" id="TIGR00836">
    <property type="entry name" value="amt"/>
    <property type="match status" value="1"/>
</dbReference>
<feature type="transmembrane region" description="Helical" evidence="12">
    <location>
        <begin position="364"/>
        <end position="385"/>
    </location>
</feature>
<keyword evidence="5" id="KW-1003">Cell membrane</keyword>
<evidence type="ECO:0000256" key="5">
    <source>
        <dbReference type="ARBA" id="ARBA00022475"/>
    </source>
</evidence>
<evidence type="ECO:0000256" key="3">
    <source>
        <dbReference type="ARBA" id="ARBA00011233"/>
    </source>
</evidence>
<evidence type="ECO:0000256" key="12">
    <source>
        <dbReference type="RuleBase" id="RU362002"/>
    </source>
</evidence>
<feature type="transmembrane region" description="Helical" evidence="12">
    <location>
        <begin position="204"/>
        <end position="221"/>
    </location>
</feature>